<dbReference type="OrthoDB" id="6860016at2"/>
<dbReference type="GeneID" id="30332421"/>
<dbReference type="STRING" id="83655.APT61_10915"/>
<dbReference type="InterPro" id="IPR008727">
    <property type="entry name" value="PAAR_motif"/>
</dbReference>
<evidence type="ECO:0000313" key="1">
    <source>
        <dbReference type="EMBL" id="MEC3936821.1"/>
    </source>
</evidence>
<reference evidence="2" key="1">
    <citation type="submission" date="2017-09" db="EMBL/GenBank/DDBJ databases">
        <title>FDA dAtabase for Regulatory Grade micrObial Sequences (FDA-ARGOS): Supporting development and validation of Infectious Disease Dx tests.</title>
        <authorList>
            <person name="Minogue T."/>
            <person name="Wolcott M."/>
            <person name="Wasieloski L."/>
            <person name="Aguilar W."/>
            <person name="Moore D."/>
            <person name="Tallon L.J."/>
            <person name="Sadzewicz L."/>
            <person name="Ott S."/>
            <person name="Zhao X."/>
            <person name="Nagaraj S."/>
            <person name="Vavikolanu K."/>
            <person name="Aluvathingal J."/>
            <person name="Nadendla S."/>
            <person name="Sichtig H."/>
        </authorList>
    </citation>
    <scope>NUCLEOTIDE SEQUENCE</scope>
    <source>
        <strain evidence="2">FDAARGOS_404</strain>
    </source>
</reference>
<gene>
    <name evidence="2" type="ORF">CRX53_09945</name>
    <name evidence="3" type="ORF">NCTC13032_03551</name>
    <name evidence="1" type="ORF">VOF76_11650</name>
</gene>
<reference evidence="4" key="2">
    <citation type="submission" date="2017-09" db="EMBL/GenBank/DDBJ databases">
        <title>FDA dAtabase for Regulatory Grade micrObial Sequences (FDA-ARGOS): Supporting development and validation of Infectious Disease Dx tests.</title>
        <authorList>
            <person name="Minogue T."/>
            <person name="Wolcott M."/>
            <person name="Wasieloski L."/>
            <person name="Aguilar W."/>
            <person name="Moore D."/>
            <person name="Tallon L."/>
            <person name="Sadzewicz L."/>
            <person name="Ott S."/>
            <person name="Zhao X."/>
            <person name="Nagaraj S."/>
            <person name="Vavikolanu K."/>
            <person name="Aluvathingal J."/>
            <person name="Nadendla S."/>
            <person name="Sichtig H."/>
        </authorList>
    </citation>
    <scope>NUCLEOTIDE SEQUENCE [LARGE SCALE GENOMIC DNA]</scope>
    <source>
        <strain evidence="4">FDAARGOS_404</strain>
    </source>
</reference>
<sequence>MKGVIRLNDPLIGGGKVIKATGADFMGKPVALSGDLVQCPMHKGTFTINECHPTWTMHGKGVVVDGCHAACGCEIKSTLPVAGAA</sequence>
<dbReference type="Gene3D" id="2.60.200.60">
    <property type="match status" value="1"/>
</dbReference>
<dbReference type="KEGG" id="lax:APT61_10915"/>
<dbReference type="CDD" id="cd14744">
    <property type="entry name" value="PAAR_CT_2"/>
    <property type="match status" value="1"/>
</dbReference>
<reference evidence="1 6" key="4">
    <citation type="submission" date="2024-01" db="EMBL/GenBank/DDBJ databases">
        <title>Comparative Genomics of Leclercia adecarboxylata Strains Isolated from Several Sources.</title>
        <authorList>
            <person name="Yescas-Zazueta V."/>
            <person name="Balbuena-Alonso M.G."/>
            <person name="Valencia D."/>
            <person name="Mendez-Pfeiffer P.A."/>
            <person name="Ballesteros-Monrreal M.G."/>
            <person name="Rocha-Gracia R.D.C."/>
            <person name="Barrios-Villa E."/>
        </authorList>
    </citation>
    <scope>NUCLEOTIDE SEQUENCE [LARGE SCALE GENOMIC DNA]</scope>
    <source>
        <strain evidence="1 6">33MEM</strain>
    </source>
</reference>
<reference evidence="3 5" key="3">
    <citation type="submission" date="2019-05" db="EMBL/GenBank/DDBJ databases">
        <authorList>
            <consortium name="Pathogen Informatics"/>
        </authorList>
    </citation>
    <scope>NUCLEOTIDE SEQUENCE [LARGE SCALE GENOMIC DNA]</scope>
    <source>
        <strain evidence="3 5">NCTC13032</strain>
    </source>
</reference>
<dbReference type="EMBL" id="PDLK01000002">
    <property type="protein sequence ID" value="PHH07025.1"/>
    <property type="molecule type" value="Genomic_DNA"/>
</dbReference>
<evidence type="ECO:0000313" key="3">
    <source>
        <dbReference type="EMBL" id="VTP68430.1"/>
    </source>
</evidence>
<dbReference type="Proteomes" id="UP000222768">
    <property type="component" value="Unassembled WGS sequence"/>
</dbReference>
<dbReference type="EMBL" id="LR590464">
    <property type="protein sequence ID" value="VTP68430.1"/>
    <property type="molecule type" value="Genomic_DNA"/>
</dbReference>
<evidence type="ECO:0000313" key="4">
    <source>
        <dbReference type="Proteomes" id="UP000222768"/>
    </source>
</evidence>
<dbReference type="AlphaFoldDB" id="A0A3E1ZU92"/>
<name>A0A3E1ZU92_9ENTR</name>
<organism evidence="3 5">
    <name type="scientific">Leclercia adecarboxylata</name>
    <dbReference type="NCBI Taxonomy" id="83655"/>
    <lineage>
        <taxon>Bacteria</taxon>
        <taxon>Pseudomonadati</taxon>
        <taxon>Pseudomonadota</taxon>
        <taxon>Gammaproteobacteria</taxon>
        <taxon>Enterobacterales</taxon>
        <taxon>Enterobacteriaceae</taxon>
        <taxon>Leclercia</taxon>
    </lineage>
</organism>
<dbReference type="Proteomes" id="UP001357437">
    <property type="component" value="Unassembled WGS sequence"/>
</dbReference>
<evidence type="ECO:0000313" key="2">
    <source>
        <dbReference type="EMBL" id="PHH07025.1"/>
    </source>
</evidence>
<proteinExistence type="predicted"/>
<accession>A0A3E1ZU92</accession>
<dbReference type="Pfam" id="PF05488">
    <property type="entry name" value="PAAR_motif"/>
    <property type="match status" value="1"/>
</dbReference>
<evidence type="ECO:0000313" key="5">
    <source>
        <dbReference type="Proteomes" id="UP000310719"/>
    </source>
</evidence>
<dbReference type="EMBL" id="JAYMCU010000017">
    <property type="protein sequence ID" value="MEC3936821.1"/>
    <property type="molecule type" value="Genomic_DNA"/>
</dbReference>
<protein>
    <submittedName>
        <fullName evidence="1">PAAR domain-containing protein</fullName>
    </submittedName>
    <submittedName>
        <fullName evidence="3">Uncharacterized conserved protein</fullName>
    </submittedName>
</protein>
<evidence type="ECO:0000313" key="6">
    <source>
        <dbReference type="Proteomes" id="UP001357437"/>
    </source>
</evidence>
<dbReference type="RefSeq" id="WP_032618206.1">
    <property type="nucleotide sequence ID" value="NZ_CBCXZU010000003.1"/>
</dbReference>
<keyword evidence="6" id="KW-1185">Reference proteome</keyword>
<dbReference type="Proteomes" id="UP000310719">
    <property type="component" value="Chromosome"/>
</dbReference>